<organism evidence="2 3">
    <name type="scientific">Helicobacter cetorum (strain ATCC BAA-540 / CCUG 52418 / MIT 99-5656)</name>
    <dbReference type="NCBI Taxonomy" id="1163745"/>
    <lineage>
        <taxon>Bacteria</taxon>
        <taxon>Pseudomonadati</taxon>
        <taxon>Campylobacterota</taxon>
        <taxon>Epsilonproteobacteria</taxon>
        <taxon>Campylobacterales</taxon>
        <taxon>Helicobacteraceae</taxon>
        <taxon>Helicobacter</taxon>
    </lineage>
</organism>
<dbReference type="InterPro" id="IPR003615">
    <property type="entry name" value="HNH_nuc"/>
</dbReference>
<keyword evidence="2" id="KW-0540">Nuclease</keyword>
<dbReference type="Pfam" id="PF13391">
    <property type="entry name" value="HNH_2"/>
    <property type="match status" value="1"/>
</dbReference>
<proteinExistence type="predicted"/>
<dbReference type="EMBL" id="CP003481">
    <property type="protein sequence ID" value="AFI06102.1"/>
    <property type="molecule type" value="Genomic_DNA"/>
</dbReference>
<accession>I0ET33</accession>
<dbReference type="GO" id="GO:0004519">
    <property type="term" value="F:endonuclease activity"/>
    <property type="evidence" value="ECO:0007669"/>
    <property type="project" value="UniProtKB-KW"/>
</dbReference>
<protein>
    <submittedName>
        <fullName evidence="2">Putative type II restriction endonuclease</fullName>
    </submittedName>
</protein>
<dbReference type="REBASE" id="47667">
    <property type="entry name" value="Hce99ORF5510P"/>
</dbReference>
<gene>
    <name evidence="2" type="ordered locus">HCD_05500</name>
</gene>
<dbReference type="HOGENOM" id="CLU_1254581_0_0_7"/>
<feature type="domain" description="HNH nuclease" evidence="1">
    <location>
        <begin position="123"/>
        <end position="175"/>
    </location>
</feature>
<dbReference type="AlphaFoldDB" id="I0ET33"/>
<name>I0ET33_HELCM</name>
<keyword evidence="2" id="KW-0255">Endonuclease</keyword>
<keyword evidence="3" id="KW-1185">Reference proteome</keyword>
<dbReference type="KEGG" id="hcm:HCD_05500"/>
<evidence type="ECO:0000259" key="1">
    <source>
        <dbReference type="Pfam" id="PF13391"/>
    </source>
</evidence>
<evidence type="ECO:0000313" key="3">
    <source>
        <dbReference type="Proteomes" id="UP000005013"/>
    </source>
</evidence>
<dbReference type="Proteomes" id="UP000005013">
    <property type="component" value="Chromosome"/>
</dbReference>
<dbReference type="PATRIC" id="fig|1163745.3.peg.1163"/>
<evidence type="ECO:0000313" key="2">
    <source>
        <dbReference type="EMBL" id="AFI06102.1"/>
    </source>
</evidence>
<sequence length="225" mass="26816">MGKKFLLLLAQCQQFDETFLEFELYRVGVKPPRVYANSPSLYYDFMRSVGLANISYLSVLKLETNTKEILFYFKIFIDYNPEILCYQHNTPKIKMPKKQVSLTQARMGQGEYRHKLLLECPFCPFTMVNDEHLLIASHIKPWIKCDDKEKIDPKNGIILTPTYDKLFDRGFISFDENKRLLLSPWLSPMNIKRLNLSENKIIKELQLDIQRENYMQYHRENVFKR</sequence>
<dbReference type="eggNOG" id="COG3440">
    <property type="taxonomic scope" value="Bacteria"/>
</dbReference>
<reference evidence="2 3" key="1">
    <citation type="journal article" date="2013" name="PLoS ONE">
        <title>Sequence Divergence and Conservation in Genomes ofHelicobacter cetorum Strains from a Dolphin and a Whale.</title>
        <authorList>
            <person name="Kersulyte D."/>
            <person name="Rossi M."/>
            <person name="Berg D.E."/>
        </authorList>
    </citation>
    <scope>NUCLEOTIDE SEQUENCE [LARGE SCALE GENOMIC DNA]</scope>
    <source>
        <strain evidence="2 3">MIT 99-5656</strain>
    </source>
</reference>
<keyword evidence="2" id="KW-0378">Hydrolase</keyword>
<dbReference type="STRING" id="1163745.HCD_05500"/>
<dbReference type="RefSeq" id="WP_014659590.1">
    <property type="nucleotide sequence ID" value="NC_017735.1"/>
</dbReference>